<proteinExistence type="predicted"/>
<keyword evidence="2" id="KW-1133">Transmembrane helix</keyword>
<protein>
    <submittedName>
        <fullName evidence="3">Uncharacterized protein</fullName>
    </submittedName>
</protein>
<accession>A0A2S2QLE2</accession>
<feature type="transmembrane region" description="Helical" evidence="2">
    <location>
        <begin position="179"/>
        <end position="198"/>
    </location>
</feature>
<evidence type="ECO:0000313" key="3">
    <source>
        <dbReference type="EMBL" id="MBY78501.1"/>
    </source>
</evidence>
<dbReference type="AlphaFoldDB" id="A0A2S2QLE2"/>
<organism evidence="3">
    <name type="scientific">Sipha flava</name>
    <name type="common">yellow sugarcane aphid</name>
    <dbReference type="NCBI Taxonomy" id="143950"/>
    <lineage>
        <taxon>Eukaryota</taxon>
        <taxon>Metazoa</taxon>
        <taxon>Ecdysozoa</taxon>
        <taxon>Arthropoda</taxon>
        <taxon>Hexapoda</taxon>
        <taxon>Insecta</taxon>
        <taxon>Pterygota</taxon>
        <taxon>Neoptera</taxon>
        <taxon>Paraneoptera</taxon>
        <taxon>Hemiptera</taxon>
        <taxon>Sternorrhyncha</taxon>
        <taxon>Aphidomorpha</taxon>
        <taxon>Aphidoidea</taxon>
        <taxon>Aphididae</taxon>
        <taxon>Sipha</taxon>
    </lineage>
</organism>
<keyword evidence="2" id="KW-0472">Membrane</keyword>
<reference evidence="3" key="1">
    <citation type="submission" date="2018-04" db="EMBL/GenBank/DDBJ databases">
        <title>Transcriptome assembly of Sipha flava.</title>
        <authorList>
            <person name="Scully E.D."/>
            <person name="Geib S.M."/>
            <person name="Palmer N.A."/>
            <person name="Koch K."/>
            <person name="Bradshaw J."/>
            <person name="Heng-Moss T."/>
            <person name="Sarath G."/>
        </authorList>
    </citation>
    <scope>NUCLEOTIDE SEQUENCE</scope>
</reference>
<feature type="transmembrane region" description="Helical" evidence="2">
    <location>
        <begin position="69"/>
        <end position="87"/>
    </location>
</feature>
<dbReference type="EMBL" id="GGMS01009298">
    <property type="protein sequence ID" value="MBY78501.1"/>
    <property type="molecule type" value="Transcribed_RNA"/>
</dbReference>
<name>A0A2S2QLE2_9HEMI</name>
<feature type="compositionally biased region" description="Polar residues" evidence="1">
    <location>
        <begin position="44"/>
        <end position="54"/>
    </location>
</feature>
<gene>
    <name evidence="3" type="ORF">g.134973</name>
</gene>
<evidence type="ECO:0000256" key="1">
    <source>
        <dbReference type="SAM" id="MobiDB-lite"/>
    </source>
</evidence>
<keyword evidence="2" id="KW-0812">Transmembrane</keyword>
<feature type="region of interest" description="Disordered" evidence="1">
    <location>
        <begin position="146"/>
        <end position="172"/>
    </location>
</feature>
<feature type="region of interest" description="Disordered" evidence="1">
    <location>
        <begin position="38"/>
        <end position="65"/>
    </location>
</feature>
<evidence type="ECO:0000256" key="2">
    <source>
        <dbReference type="SAM" id="Phobius"/>
    </source>
</evidence>
<sequence>MPPPTGLRQTIARAGRGFHSNRRAELLRLIFADSSDSAFRRSSEQPTSQPSSRTYPRRGSDRSAPRERYSGSAFFLFFLIVIVVIIFSRSHPLCCRAHVYRVPHCPGMAFAHCATPRIVQSQRAPAAVPGTINSYCARDKKKKKPPVLCARDETPTGSRTPSRPVPRVRKEKKKKKPRVYVFFFFTVTRCVAGGNALVRAVGKTRLRRSRNRRRRQ</sequence>